<dbReference type="GO" id="GO:0006895">
    <property type="term" value="P:Golgi to endosome transport"/>
    <property type="evidence" value="ECO:0007669"/>
    <property type="project" value="TreeGrafter"/>
</dbReference>
<feature type="compositionally biased region" description="Low complexity" evidence="1">
    <location>
        <begin position="285"/>
        <end position="300"/>
    </location>
</feature>
<dbReference type="Proteomes" id="UP000199727">
    <property type="component" value="Unassembled WGS sequence"/>
</dbReference>
<feature type="compositionally biased region" description="Polar residues" evidence="1">
    <location>
        <begin position="245"/>
        <end position="256"/>
    </location>
</feature>
<dbReference type="SMART" id="SM00273">
    <property type="entry name" value="ENTH"/>
    <property type="match status" value="1"/>
</dbReference>
<feature type="compositionally biased region" description="Low complexity" evidence="1">
    <location>
        <begin position="462"/>
        <end position="476"/>
    </location>
</feature>
<accession>A0A854QGY3</accession>
<dbReference type="CDD" id="cd16992">
    <property type="entry name" value="ENTH_Ent3"/>
    <property type="match status" value="1"/>
</dbReference>
<evidence type="ECO:0000313" key="4">
    <source>
        <dbReference type="Proteomes" id="UP000199727"/>
    </source>
</evidence>
<dbReference type="GO" id="GO:0005886">
    <property type="term" value="C:plasma membrane"/>
    <property type="evidence" value="ECO:0007669"/>
    <property type="project" value="TreeGrafter"/>
</dbReference>
<feature type="compositionally biased region" description="Basic and acidic residues" evidence="1">
    <location>
        <begin position="440"/>
        <end position="449"/>
    </location>
</feature>
<dbReference type="GO" id="GO:0005768">
    <property type="term" value="C:endosome"/>
    <property type="evidence" value="ECO:0007669"/>
    <property type="project" value="TreeGrafter"/>
</dbReference>
<dbReference type="Gene3D" id="1.25.40.90">
    <property type="match status" value="1"/>
</dbReference>
<feature type="compositionally biased region" description="Low complexity" evidence="1">
    <location>
        <begin position="388"/>
        <end position="406"/>
    </location>
</feature>
<feature type="compositionally biased region" description="Basic and acidic residues" evidence="1">
    <location>
        <begin position="262"/>
        <end position="275"/>
    </location>
</feature>
<feature type="compositionally biased region" description="Low complexity" evidence="1">
    <location>
        <begin position="195"/>
        <end position="205"/>
    </location>
</feature>
<gene>
    <name evidence="3" type="ORF">C361_02504</name>
</gene>
<dbReference type="OrthoDB" id="4033880at2759"/>
<dbReference type="Pfam" id="PF01417">
    <property type="entry name" value="ENTH"/>
    <property type="match status" value="1"/>
</dbReference>
<sequence length="484" mass="51763">MDLIENLAKQASQLTMYDVKSYYTQAKNAVLNISEMEAKVREATNDDPWGASSTLMQQIAEGTHNFAQFNEIMPTIYSRFMEKEAREWRQIYKALTLLEFLVKNGSERVVDDARAHVSTIKMLRSFHYIDEKGKDQGINVRNRASEIALLLGDVDKIRTERRKARANRNKYQGVGNDGGMSFVTSTGSRYGGFGSDSVGSGSSVGRYGGGDDFRSSSRGFRDSSAQQSQFDEYEGADDFDEQPPRRTTSISRSTAQAPPKPVAKEKEVEKPKEINLFDFDDEPVATPAAAPAATANAAPAIGGDDEFDDFQSAGPAPAPAPAAKPTNANVFDLLNPSTSAPSISAPAYSPPASNSSGPTLGYGTMPPPLNTASSIPFSSAAKPPTPSTRPSYTSASTPSALSPKPTGGSSNSTFDDLFASSLSSIGKSSTTQSQNQGVKTIKDLEKEKMVNSLWGSTPPAPSQSTQSAQPAQPKASGNFDDLLL</sequence>
<feature type="compositionally biased region" description="Low complexity" evidence="1">
    <location>
        <begin position="336"/>
        <end position="358"/>
    </location>
</feature>
<dbReference type="GO" id="GO:0030276">
    <property type="term" value="F:clathrin binding"/>
    <property type="evidence" value="ECO:0007669"/>
    <property type="project" value="TreeGrafter"/>
</dbReference>
<feature type="compositionally biased region" description="Basic and acidic residues" evidence="1">
    <location>
        <begin position="209"/>
        <end position="221"/>
    </location>
</feature>
<dbReference type="GO" id="GO:0005829">
    <property type="term" value="C:cytosol"/>
    <property type="evidence" value="ECO:0007669"/>
    <property type="project" value="GOC"/>
</dbReference>
<feature type="compositionally biased region" description="Acidic residues" evidence="1">
    <location>
        <begin position="231"/>
        <end position="241"/>
    </location>
</feature>
<dbReference type="EMBL" id="AMKT01000034">
    <property type="protein sequence ID" value="OXG23956.1"/>
    <property type="molecule type" value="Genomic_DNA"/>
</dbReference>
<name>A0A854QGY3_CRYNE</name>
<reference evidence="3 4" key="1">
    <citation type="submission" date="2017-06" db="EMBL/GenBank/DDBJ databases">
        <title>Global population genomics of the pathogenic fungus Cryptococcus neoformans var. grubii.</title>
        <authorList>
            <person name="Cuomo C."/>
            <person name="Litvintseva A."/>
            <person name="Chen Y."/>
            <person name="Young S."/>
            <person name="Zeng Q."/>
            <person name="Chapman S."/>
            <person name="Gujja S."/>
            <person name="Saif S."/>
            <person name="Birren B."/>
        </authorList>
    </citation>
    <scope>NUCLEOTIDE SEQUENCE [LARGE SCALE GENOMIC DNA]</scope>
    <source>
        <strain evidence="3 4">Tu259-1</strain>
    </source>
</reference>
<evidence type="ECO:0000313" key="3">
    <source>
        <dbReference type="EMBL" id="OXG23956.1"/>
    </source>
</evidence>
<dbReference type="PROSITE" id="PS50942">
    <property type="entry name" value="ENTH"/>
    <property type="match status" value="1"/>
</dbReference>
<dbReference type="InterPro" id="IPR013809">
    <property type="entry name" value="ENTH"/>
</dbReference>
<feature type="domain" description="ENTH" evidence="2">
    <location>
        <begin position="28"/>
        <end position="161"/>
    </location>
</feature>
<dbReference type="GO" id="GO:0030125">
    <property type="term" value="C:clathrin vesicle coat"/>
    <property type="evidence" value="ECO:0007669"/>
    <property type="project" value="TreeGrafter"/>
</dbReference>
<dbReference type="PANTHER" id="PTHR12276:SF45">
    <property type="entry name" value="CLATHRIN INTERACTOR 1"/>
    <property type="match status" value="1"/>
</dbReference>
<comment type="caution">
    <text evidence="3">The sequence shown here is derived from an EMBL/GenBank/DDBJ whole genome shotgun (WGS) entry which is preliminary data.</text>
</comment>
<organism evidence="3 4">
    <name type="scientific">Cryptococcus neoformans Tu259-1</name>
    <dbReference type="NCBI Taxonomy" id="1230072"/>
    <lineage>
        <taxon>Eukaryota</taxon>
        <taxon>Fungi</taxon>
        <taxon>Dikarya</taxon>
        <taxon>Basidiomycota</taxon>
        <taxon>Agaricomycotina</taxon>
        <taxon>Tremellomycetes</taxon>
        <taxon>Tremellales</taxon>
        <taxon>Cryptococcaceae</taxon>
        <taxon>Cryptococcus</taxon>
        <taxon>Cryptococcus neoformans species complex</taxon>
    </lineage>
</organism>
<dbReference type="AlphaFoldDB" id="A0A854QGY3"/>
<feature type="compositionally biased region" description="Low complexity" evidence="1">
    <location>
        <begin position="420"/>
        <end position="434"/>
    </location>
</feature>
<dbReference type="InterPro" id="IPR008942">
    <property type="entry name" value="ENTH_VHS"/>
</dbReference>
<dbReference type="FunFam" id="1.25.40.90:FF:000006">
    <property type="entry name" value="Clathrin interactor 1"/>
    <property type="match status" value="1"/>
</dbReference>
<protein>
    <submittedName>
        <fullName evidence="3">ENTH domain-containing protein c</fullName>
    </submittedName>
</protein>
<dbReference type="PANTHER" id="PTHR12276">
    <property type="entry name" value="EPSIN/ENT-RELATED"/>
    <property type="match status" value="1"/>
</dbReference>
<proteinExistence type="predicted"/>
<feature type="region of interest" description="Disordered" evidence="1">
    <location>
        <begin position="193"/>
        <end position="484"/>
    </location>
</feature>
<dbReference type="GO" id="GO:0005543">
    <property type="term" value="F:phospholipid binding"/>
    <property type="evidence" value="ECO:0007669"/>
    <property type="project" value="TreeGrafter"/>
</dbReference>
<evidence type="ECO:0000256" key="1">
    <source>
        <dbReference type="SAM" id="MobiDB-lite"/>
    </source>
</evidence>
<evidence type="ECO:0000259" key="2">
    <source>
        <dbReference type="PROSITE" id="PS50942"/>
    </source>
</evidence>
<dbReference type="GO" id="GO:0006897">
    <property type="term" value="P:endocytosis"/>
    <property type="evidence" value="ECO:0007669"/>
    <property type="project" value="TreeGrafter"/>
</dbReference>
<dbReference type="SUPFAM" id="SSF48464">
    <property type="entry name" value="ENTH/VHS domain"/>
    <property type="match status" value="1"/>
</dbReference>